<proteinExistence type="inferred from homology"/>
<dbReference type="InterPro" id="IPR001650">
    <property type="entry name" value="Helicase_C-like"/>
</dbReference>
<dbReference type="Pfam" id="PF00270">
    <property type="entry name" value="DEAD"/>
    <property type="match status" value="1"/>
</dbReference>
<keyword evidence="2 7" id="KW-0547">Nucleotide-binding</keyword>
<organism evidence="12 13">
    <name type="scientific">Panagrolaimus superbus</name>
    <dbReference type="NCBI Taxonomy" id="310955"/>
    <lineage>
        <taxon>Eukaryota</taxon>
        <taxon>Metazoa</taxon>
        <taxon>Ecdysozoa</taxon>
        <taxon>Nematoda</taxon>
        <taxon>Chromadorea</taxon>
        <taxon>Rhabditida</taxon>
        <taxon>Tylenchina</taxon>
        <taxon>Panagrolaimomorpha</taxon>
        <taxon>Panagrolaimoidea</taxon>
        <taxon>Panagrolaimidae</taxon>
        <taxon>Panagrolaimus</taxon>
    </lineage>
</organism>
<feature type="short sequence motif" description="Q motif" evidence="6">
    <location>
        <begin position="99"/>
        <end position="127"/>
    </location>
</feature>
<comment type="similarity">
    <text evidence="7">Belongs to the DEAD box helicase family.</text>
</comment>
<dbReference type="PROSITE" id="PS51194">
    <property type="entry name" value="HELICASE_CTER"/>
    <property type="match status" value="1"/>
</dbReference>
<keyword evidence="3 7" id="KW-0378">Hydrolase</keyword>
<keyword evidence="12" id="KW-1185">Reference proteome</keyword>
<name>A0A914Y145_9BILA</name>
<dbReference type="InterPro" id="IPR014014">
    <property type="entry name" value="RNA_helicase_DEAD_Q_motif"/>
</dbReference>
<evidence type="ECO:0000256" key="7">
    <source>
        <dbReference type="RuleBase" id="RU000492"/>
    </source>
</evidence>
<dbReference type="InterPro" id="IPR050079">
    <property type="entry name" value="DEAD_box_RNA_helicase"/>
</dbReference>
<feature type="domain" description="DEAD-box RNA helicase Q" evidence="11">
    <location>
        <begin position="99"/>
        <end position="127"/>
    </location>
</feature>
<feature type="domain" description="Helicase C-terminal" evidence="10">
    <location>
        <begin position="340"/>
        <end position="490"/>
    </location>
</feature>
<dbReference type="GO" id="GO:0016787">
    <property type="term" value="F:hydrolase activity"/>
    <property type="evidence" value="ECO:0007669"/>
    <property type="project" value="UniProtKB-KW"/>
</dbReference>
<keyword evidence="5 7" id="KW-0067">ATP-binding</keyword>
<evidence type="ECO:0000313" key="12">
    <source>
        <dbReference type="Proteomes" id="UP000887577"/>
    </source>
</evidence>
<dbReference type="GO" id="GO:0003676">
    <property type="term" value="F:nucleic acid binding"/>
    <property type="evidence" value="ECO:0007669"/>
    <property type="project" value="InterPro"/>
</dbReference>
<feature type="compositionally biased region" description="Low complexity" evidence="8">
    <location>
        <begin position="553"/>
        <end position="565"/>
    </location>
</feature>
<dbReference type="PANTHER" id="PTHR47959:SF13">
    <property type="entry name" value="ATP-DEPENDENT RNA HELICASE RHLE"/>
    <property type="match status" value="1"/>
</dbReference>
<dbReference type="SMART" id="SM00490">
    <property type="entry name" value="HELICc"/>
    <property type="match status" value="1"/>
</dbReference>
<evidence type="ECO:0000256" key="4">
    <source>
        <dbReference type="ARBA" id="ARBA00022806"/>
    </source>
</evidence>
<evidence type="ECO:0000256" key="1">
    <source>
        <dbReference type="ARBA" id="ARBA00012552"/>
    </source>
</evidence>
<evidence type="ECO:0000259" key="10">
    <source>
        <dbReference type="PROSITE" id="PS51194"/>
    </source>
</evidence>
<dbReference type="Pfam" id="PF00271">
    <property type="entry name" value="Helicase_C"/>
    <property type="match status" value="1"/>
</dbReference>
<dbReference type="GO" id="GO:0005524">
    <property type="term" value="F:ATP binding"/>
    <property type="evidence" value="ECO:0007669"/>
    <property type="project" value="UniProtKB-KW"/>
</dbReference>
<evidence type="ECO:0000256" key="2">
    <source>
        <dbReference type="ARBA" id="ARBA00022741"/>
    </source>
</evidence>
<dbReference type="PROSITE" id="PS00039">
    <property type="entry name" value="DEAD_ATP_HELICASE"/>
    <property type="match status" value="1"/>
</dbReference>
<dbReference type="Gene3D" id="3.40.50.300">
    <property type="entry name" value="P-loop containing nucleotide triphosphate hydrolases"/>
    <property type="match status" value="2"/>
</dbReference>
<dbReference type="SUPFAM" id="SSF52540">
    <property type="entry name" value="P-loop containing nucleoside triphosphate hydrolases"/>
    <property type="match status" value="1"/>
</dbReference>
<dbReference type="SMART" id="SM00487">
    <property type="entry name" value="DEXDc"/>
    <property type="match status" value="1"/>
</dbReference>
<sequence>MLMITCFYPGGGSVSRYEDRRNDENSGYGGYGGYNSGFDDGRKERTEENHAPRDFKPTERNVQDIFDEDKEDVKKNTATIFDADSEVKIEETNESLHCDSWAEMNLHPSLMENIINSDYIRPRKIQQKTIPYVLEGYDVKCQGETGSGKTAAFLIPVIQKMIEEKEQGQLSRDGPICLIIAPTRELVSQIYEQAKKFTYNTEISVARAYGEYNMHQNRADIQRGCNILCGCIGRLMHFVEDGDVKLETIKFLILDEADRMLMERNNSDILRLFNFPELPNKDKRQTLLFSATLRDPMVMDLTRIYMNTEKSVLITATSQSNKRVNYKIFAVPSAPAKYRYLVKYMKQITEENGGEVPRTLIFVNQKKNTDRVAVECTKGGFPATTIHGDRGQHLREEALQSFRSGKTRCLVATDVCARGVDIKEMDHVINYELPTDKEGFIQRSGRTGRTHNGTAMSFYFEGDDRSMAAEIAKIIQQNGQEAPGFLSSYVNESDYNFGLGSEAAEPKENQNNDKSYSNNENGYNQSSSNGYGNSTTPPPYHAQQRETNSEEVPPATSQQSPTSSAIHDSTADEEWN</sequence>
<evidence type="ECO:0000256" key="6">
    <source>
        <dbReference type="PROSITE-ProRule" id="PRU00552"/>
    </source>
</evidence>
<protein>
    <recommendedName>
        <fullName evidence="1">RNA helicase</fullName>
        <ecNumber evidence="1">3.6.4.13</ecNumber>
    </recommendedName>
</protein>
<dbReference type="Proteomes" id="UP000887577">
    <property type="component" value="Unplaced"/>
</dbReference>
<feature type="region of interest" description="Disordered" evidence="8">
    <location>
        <begin position="14"/>
        <end position="55"/>
    </location>
</feature>
<dbReference type="PANTHER" id="PTHR47959">
    <property type="entry name" value="ATP-DEPENDENT RNA HELICASE RHLE-RELATED"/>
    <property type="match status" value="1"/>
</dbReference>
<dbReference type="InterPro" id="IPR027417">
    <property type="entry name" value="P-loop_NTPase"/>
</dbReference>
<reference evidence="13" key="1">
    <citation type="submission" date="2022-11" db="UniProtKB">
        <authorList>
            <consortium name="WormBaseParasite"/>
        </authorList>
    </citation>
    <scope>IDENTIFICATION</scope>
</reference>
<dbReference type="CDD" id="cd18787">
    <property type="entry name" value="SF2_C_DEAD"/>
    <property type="match status" value="1"/>
</dbReference>
<dbReference type="GO" id="GO:0005829">
    <property type="term" value="C:cytosol"/>
    <property type="evidence" value="ECO:0007669"/>
    <property type="project" value="TreeGrafter"/>
</dbReference>
<dbReference type="AlphaFoldDB" id="A0A914Y145"/>
<feature type="compositionally biased region" description="Low complexity" evidence="8">
    <location>
        <begin position="515"/>
        <end position="534"/>
    </location>
</feature>
<dbReference type="InterPro" id="IPR000629">
    <property type="entry name" value="RNA-helicase_DEAD-box_CS"/>
</dbReference>
<dbReference type="GO" id="GO:0003724">
    <property type="term" value="F:RNA helicase activity"/>
    <property type="evidence" value="ECO:0007669"/>
    <property type="project" value="UniProtKB-EC"/>
</dbReference>
<dbReference type="GO" id="GO:0043186">
    <property type="term" value="C:P granule"/>
    <property type="evidence" value="ECO:0007669"/>
    <property type="project" value="UniProtKB-ARBA"/>
</dbReference>
<dbReference type="EC" id="3.6.4.13" evidence="1"/>
<feature type="compositionally biased region" description="Basic and acidic residues" evidence="8">
    <location>
        <begin position="39"/>
        <end position="55"/>
    </location>
</feature>
<feature type="domain" description="Helicase ATP-binding" evidence="9">
    <location>
        <begin position="130"/>
        <end position="311"/>
    </location>
</feature>
<dbReference type="PROSITE" id="PS51195">
    <property type="entry name" value="Q_MOTIF"/>
    <property type="match status" value="1"/>
</dbReference>
<evidence type="ECO:0000256" key="5">
    <source>
        <dbReference type="ARBA" id="ARBA00022840"/>
    </source>
</evidence>
<evidence type="ECO:0000313" key="13">
    <source>
        <dbReference type="WBParaSite" id="PSU_v2.g13927.t1"/>
    </source>
</evidence>
<dbReference type="InterPro" id="IPR011545">
    <property type="entry name" value="DEAD/DEAH_box_helicase_dom"/>
</dbReference>
<dbReference type="InterPro" id="IPR014001">
    <property type="entry name" value="Helicase_ATP-bd"/>
</dbReference>
<keyword evidence="4 7" id="KW-0347">Helicase</keyword>
<dbReference type="WBParaSite" id="PSU_v2.g13927.t1">
    <property type="protein sequence ID" value="PSU_v2.g13927.t1"/>
    <property type="gene ID" value="PSU_v2.g13927"/>
</dbReference>
<evidence type="ECO:0000256" key="3">
    <source>
        <dbReference type="ARBA" id="ARBA00022801"/>
    </source>
</evidence>
<accession>A0A914Y145</accession>
<evidence type="ECO:0000259" key="11">
    <source>
        <dbReference type="PROSITE" id="PS51195"/>
    </source>
</evidence>
<feature type="region of interest" description="Disordered" evidence="8">
    <location>
        <begin position="500"/>
        <end position="576"/>
    </location>
</feature>
<evidence type="ECO:0000256" key="8">
    <source>
        <dbReference type="SAM" id="MobiDB-lite"/>
    </source>
</evidence>
<dbReference type="PROSITE" id="PS51192">
    <property type="entry name" value="HELICASE_ATP_BIND_1"/>
    <property type="match status" value="1"/>
</dbReference>
<evidence type="ECO:0000259" key="9">
    <source>
        <dbReference type="PROSITE" id="PS51192"/>
    </source>
</evidence>